<organism evidence="2 3">
    <name type="scientific">Brevibacterium linens</name>
    <dbReference type="NCBI Taxonomy" id="1703"/>
    <lineage>
        <taxon>Bacteria</taxon>
        <taxon>Bacillati</taxon>
        <taxon>Actinomycetota</taxon>
        <taxon>Actinomycetes</taxon>
        <taxon>Micrococcales</taxon>
        <taxon>Brevibacteriaceae</taxon>
        <taxon>Brevibacterium</taxon>
    </lineage>
</organism>
<gene>
    <name evidence="2" type="ORF">BLIN101_02909</name>
</gene>
<proteinExistence type="predicted"/>
<accession>A0A2H1K2J3</accession>
<name>A0A2H1K2J3_BRELN</name>
<reference evidence="2 3" key="1">
    <citation type="submission" date="2017-03" db="EMBL/GenBank/DDBJ databases">
        <authorList>
            <person name="Afonso C.L."/>
            <person name="Miller P.J."/>
            <person name="Scott M.A."/>
            <person name="Spackman E."/>
            <person name="Goraichik I."/>
            <person name="Dimitrov K.M."/>
            <person name="Suarez D.L."/>
            <person name="Swayne D.E."/>
        </authorList>
    </citation>
    <scope>NUCLEOTIDE SEQUENCE [LARGE SCALE GENOMIC DNA]</scope>
    <source>
        <strain evidence="2 3">Mu101</strain>
    </source>
</reference>
<feature type="region of interest" description="Disordered" evidence="1">
    <location>
        <begin position="47"/>
        <end position="77"/>
    </location>
</feature>
<dbReference type="AlphaFoldDB" id="A0A2H1K2J3"/>
<evidence type="ECO:0000313" key="3">
    <source>
        <dbReference type="Proteomes" id="UP000234498"/>
    </source>
</evidence>
<dbReference type="EMBL" id="FXZA01000024">
    <property type="protein sequence ID" value="SMX93788.1"/>
    <property type="molecule type" value="Genomic_DNA"/>
</dbReference>
<protein>
    <submittedName>
        <fullName evidence="2">Uncharacterized protein</fullName>
    </submittedName>
</protein>
<dbReference type="Proteomes" id="UP000234498">
    <property type="component" value="Unassembled WGS sequence"/>
</dbReference>
<evidence type="ECO:0000256" key="1">
    <source>
        <dbReference type="SAM" id="MobiDB-lite"/>
    </source>
</evidence>
<evidence type="ECO:0000313" key="2">
    <source>
        <dbReference type="EMBL" id="SMX93788.1"/>
    </source>
</evidence>
<sequence length="77" mass="7840">MMNGSTHLAEAADLPTVGVPLQTRTVYAVSGPTVSTALTVCTCPPRQLASARSGGLHPSTPAPTQSARPEGPDHDCT</sequence>